<gene>
    <name evidence="1" type="ORF">Patl1_14595</name>
</gene>
<protein>
    <submittedName>
        <fullName evidence="1">Uncharacterized protein</fullName>
    </submittedName>
</protein>
<dbReference type="EMBL" id="CM047904">
    <property type="protein sequence ID" value="KAJ0089790.1"/>
    <property type="molecule type" value="Genomic_DNA"/>
</dbReference>
<dbReference type="Proteomes" id="UP001164250">
    <property type="component" value="Chromosome 8"/>
</dbReference>
<reference evidence="2" key="1">
    <citation type="journal article" date="2023" name="G3 (Bethesda)">
        <title>Genome assembly and association tests identify interacting loci associated with vigor, precocity, and sex in interspecific pistachio rootstocks.</title>
        <authorList>
            <person name="Palmer W."/>
            <person name="Jacygrad E."/>
            <person name="Sagayaradj S."/>
            <person name="Cavanaugh K."/>
            <person name="Han R."/>
            <person name="Bertier L."/>
            <person name="Beede B."/>
            <person name="Kafkas S."/>
            <person name="Golino D."/>
            <person name="Preece J."/>
            <person name="Michelmore R."/>
        </authorList>
    </citation>
    <scope>NUCLEOTIDE SEQUENCE [LARGE SCALE GENOMIC DNA]</scope>
</reference>
<comment type="caution">
    <text evidence="1">The sequence shown here is derived from an EMBL/GenBank/DDBJ whole genome shotgun (WGS) entry which is preliminary data.</text>
</comment>
<organism evidence="1 2">
    <name type="scientific">Pistacia atlantica</name>
    <dbReference type="NCBI Taxonomy" id="434234"/>
    <lineage>
        <taxon>Eukaryota</taxon>
        <taxon>Viridiplantae</taxon>
        <taxon>Streptophyta</taxon>
        <taxon>Embryophyta</taxon>
        <taxon>Tracheophyta</taxon>
        <taxon>Spermatophyta</taxon>
        <taxon>Magnoliopsida</taxon>
        <taxon>eudicotyledons</taxon>
        <taxon>Gunneridae</taxon>
        <taxon>Pentapetalae</taxon>
        <taxon>rosids</taxon>
        <taxon>malvids</taxon>
        <taxon>Sapindales</taxon>
        <taxon>Anacardiaceae</taxon>
        <taxon>Pistacia</taxon>
    </lineage>
</organism>
<sequence>MRCFRSGGTKILFVGTEFTFFKCGGVCLGIGVAGGPSGIHFINTWADVARGLPISIAPFIDPTILHAMTPPNRTFDHTEYHSSPSMKTQEIQTSTVVHSTSVQARLNP</sequence>
<evidence type="ECO:0000313" key="1">
    <source>
        <dbReference type="EMBL" id="KAJ0089790.1"/>
    </source>
</evidence>
<evidence type="ECO:0000313" key="2">
    <source>
        <dbReference type="Proteomes" id="UP001164250"/>
    </source>
</evidence>
<name>A0ACC1AT63_9ROSI</name>
<proteinExistence type="predicted"/>
<accession>A0ACC1AT63</accession>
<keyword evidence="2" id="KW-1185">Reference proteome</keyword>